<gene>
    <name evidence="10" type="ORF">A0V01_05335</name>
</gene>
<keyword evidence="3" id="KW-0732">Signal</keyword>
<geneLocation type="plasmid" evidence="11">
    <name>lp53 sequence</name>
</geneLocation>
<keyword evidence="9" id="KW-0175">Coiled coil</keyword>
<organism evidence="10 11">
    <name type="scientific">Borrelia hermsii</name>
    <dbReference type="NCBI Taxonomy" id="140"/>
    <lineage>
        <taxon>Bacteria</taxon>
        <taxon>Pseudomonadati</taxon>
        <taxon>Spirochaetota</taxon>
        <taxon>Spirochaetia</taxon>
        <taxon>Spirochaetales</taxon>
        <taxon>Borreliaceae</taxon>
        <taxon>Borrelia</taxon>
    </lineage>
</organism>
<evidence type="ECO:0000256" key="9">
    <source>
        <dbReference type="SAM" id="Coils"/>
    </source>
</evidence>
<dbReference type="EMBL" id="CP014810">
    <property type="protein sequence ID" value="AMR76033.1"/>
    <property type="molecule type" value="Genomic_DNA"/>
</dbReference>
<comment type="subcellular location">
    <subcellularLocation>
        <location evidence="1">Cell outer membrane</location>
        <topology evidence="1">Lipid-anchor</topology>
    </subcellularLocation>
</comment>
<keyword evidence="4" id="KW-0472">Membrane</keyword>
<dbReference type="RefSeq" id="WP_015633345.1">
    <property type="nucleotide sequence ID" value="NZ_CP014810.1"/>
</dbReference>
<dbReference type="AlphaFoldDB" id="A0AAN1CFJ5"/>
<evidence type="ECO:0000256" key="4">
    <source>
        <dbReference type="ARBA" id="ARBA00023136"/>
    </source>
</evidence>
<evidence type="ECO:0008006" key="12">
    <source>
        <dbReference type="Google" id="ProtNLM"/>
    </source>
</evidence>
<name>A0AAN1CFJ5_BORHE</name>
<evidence type="ECO:0000256" key="3">
    <source>
        <dbReference type="ARBA" id="ARBA00022729"/>
    </source>
</evidence>
<dbReference type="Proteomes" id="UP000075229">
    <property type="component" value="Plasmid lp53"/>
</dbReference>
<evidence type="ECO:0000256" key="8">
    <source>
        <dbReference type="ARBA" id="ARBA00046007"/>
    </source>
</evidence>
<feature type="coiled-coil region" evidence="9">
    <location>
        <begin position="62"/>
        <end position="89"/>
    </location>
</feature>
<keyword evidence="7" id="KW-0449">Lipoprotein</keyword>
<dbReference type="InterPro" id="IPR004983">
    <property type="entry name" value="Mlp"/>
</dbReference>
<evidence type="ECO:0000256" key="6">
    <source>
        <dbReference type="ARBA" id="ARBA00023237"/>
    </source>
</evidence>
<dbReference type="GO" id="GO:0009279">
    <property type="term" value="C:cell outer membrane"/>
    <property type="evidence" value="ECO:0007669"/>
    <property type="project" value="UniProtKB-SubCell"/>
</dbReference>
<evidence type="ECO:0000256" key="5">
    <source>
        <dbReference type="ARBA" id="ARBA00023139"/>
    </source>
</evidence>
<evidence type="ECO:0000256" key="2">
    <source>
        <dbReference type="ARBA" id="ARBA00008380"/>
    </source>
</evidence>
<comment type="similarity">
    <text evidence="2">Belongs to the Multicopy lipoprotein (Mlp) family.</text>
</comment>
<keyword evidence="5" id="KW-0564">Palmitate</keyword>
<evidence type="ECO:0000313" key="11">
    <source>
        <dbReference type="Proteomes" id="UP000075229"/>
    </source>
</evidence>
<accession>A0AAN1CFJ5</accession>
<proteinExistence type="inferred from homology"/>
<dbReference type="Pfam" id="PF03304">
    <property type="entry name" value="Mlp"/>
    <property type="match status" value="1"/>
</dbReference>
<evidence type="ECO:0000256" key="7">
    <source>
        <dbReference type="ARBA" id="ARBA00023288"/>
    </source>
</evidence>
<keyword evidence="6" id="KW-0998">Cell outer membrane</keyword>
<comment type="function">
    <text evidence="8">An outer membrane protein that may participate in pathogenesis. Some human Lyme disease patients have antibodies against this protein. The Mlp proteins probably undergo intragenic recombination, generating new alleles.</text>
</comment>
<evidence type="ECO:0000256" key="1">
    <source>
        <dbReference type="ARBA" id="ARBA00004459"/>
    </source>
</evidence>
<protein>
    <recommendedName>
        <fullName evidence="12">Mlp lipoprotein family protein</fullName>
    </recommendedName>
</protein>
<sequence length="202" mass="23260">MSKLIRFMLFVAVLLYCCKGYKVRIAPTEDQSHSSSKRAMNNLHKETDEIKEKAITLTDDERKKFNSLKHALEKVVEKLQNQIQGCQNDKSKCTSFLTWLSKDIPKQKELANAFTDVYNFLEKKRQEKASDKDFDTYISDAIDCQAGNNDGKYGNGTNEIEQFFRGILNDIPNKPTNKEMFECLKDGLTSDNSHWGGLKNWE</sequence>
<keyword evidence="10" id="KW-0614">Plasmid</keyword>
<reference evidence="10 11" key="1">
    <citation type="submission" date="2016-03" db="EMBL/GenBank/DDBJ databases">
        <title>Borrelia hermsii Genome sequencing and assembly.</title>
        <authorList>
            <person name="Bontemps-Gallo S."/>
            <person name="Stewart S."/>
        </authorList>
    </citation>
    <scope>NUCLEOTIDE SEQUENCE [LARGE SCALE GENOMIC DNA]</scope>
    <source>
        <strain evidence="10 11">DAH-2E7</strain>
        <plasmid evidence="11">lp53 sequence</plasmid>
    </source>
</reference>
<evidence type="ECO:0000313" key="10">
    <source>
        <dbReference type="EMBL" id="AMR76033.1"/>
    </source>
</evidence>